<dbReference type="RefSeq" id="WP_015811480.1">
    <property type="nucleotide sequence ID" value="NC_013037.1"/>
</dbReference>
<name>C6VW96_DYAFD</name>
<evidence type="ECO:0000256" key="1">
    <source>
        <dbReference type="ARBA" id="ARBA00001974"/>
    </source>
</evidence>
<dbReference type="InterPro" id="IPR006076">
    <property type="entry name" value="FAD-dep_OxRdtase"/>
</dbReference>
<dbReference type="Gene3D" id="3.30.9.10">
    <property type="entry name" value="D-Amino Acid Oxidase, subunit A, domain 2"/>
    <property type="match status" value="1"/>
</dbReference>
<feature type="domain" description="FAD dependent oxidoreductase" evidence="6">
    <location>
        <begin position="16"/>
        <end position="348"/>
    </location>
</feature>
<dbReference type="eggNOG" id="COG0578">
    <property type="taxonomic scope" value="Bacteria"/>
</dbReference>
<evidence type="ECO:0000256" key="2">
    <source>
        <dbReference type="ARBA" id="ARBA00007330"/>
    </source>
</evidence>
<dbReference type="Proteomes" id="UP000002011">
    <property type="component" value="Chromosome"/>
</dbReference>
<keyword evidence="5" id="KW-0560">Oxidoreductase</keyword>
<dbReference type="STRING" id="471854.Dfer_2005"/>
<dbReference type="PROSITE" id="PS51257">
    <property type="entry name" value="PROKAR_LIPOPROTEIN"/>
    <property type="match status" value="1"/>
</dbReference>
<dbReference type="HOGENOM" id="CLU_015740_4_1_10"/>
<evidence type="ECO:0000259" key="7">
    <source>
        <dbReference type="Pfam" id="PF16901"/>
    </source>
</evidence>
<protein>
    <submittedName>
        <fullName evidence="8">FAD dependent oxidoreductase</fullName>
    </submittedName>
</protein>
<dbReference type="InterPro" id="IPR036188">
    <property type="entry name" value="FAD/NAD-bd_sf"/>
</dbReference>
<comment type="similarity">
    <text evidence="2">Belongs to the FAD-dependent glycerol-3-phosphate dehydrogenase family.</text>
</comment>
<organism evidence="8 9">
    <name type="scientific">Dyadobacter fermentans (strain ATCC 700827 / DSM 18053 / CIP 107007 / KCTC 52180 / NS114)</name>
    <dbReference type="NCBI Taxonomy" id="471854"/>
    <lineage>
        <taxon>Bacteria</taxon>
        <taxon>Pseudomonadati</taxon>
        <taxon>Bacteroidota</taxon>
        <taxon>Cytophagia</taxon>
        <taxon>Cytophagales</taxon>
        <taxon>Spirosomataceae</taxon>
        <taxon>Dyadobacter</taxon>
    </lineage>
</organism>
<dbReference type="OrthoDB" id="9766796at2"/>
<dbReference type="GO" id="GO:0006072">
    <property type="term" value="P:glycerol-3-phosphate metabolic process"/>
    <property type="evidence" value="ECO:0007669"/>
    <property type="project" value="InterPro"/>
</dbReference>
<reference evidence="8 9" key="1">
    <citation type="journal article" date="2009" name="Stand. Genomic Sci.">
        <title>Complete genome sequence of Dyadobacter fermentans type strain (NS114).</title>
        <authorList>
            <person name="Lang E."/>
            <person name="Lapidus A."/>
            <person name="Chertkov O."/>
            <person name="Brettin T."/>
            <person name="Detter J.C."/>
            <person name="Han C."/>
            <person name="Copeland A."/>
            <person name="Glavina Del Rio T."/>
            <person name="Nolan M."/>
            <person name="Chen F."/>
            <person name="Lucas S."/>
            <person name="Tice H."/>
            <person name="Cheng J.F."/>
            <person name="Land M."/>
            <person name="Hauser L."/>
            <person name="Chang Y.J."/>
            <person name="Jeffries C.D."/>
            <person name="Kopitz M."/>
            <person name="Bruce D."/>
            <person name="Goodwin L."/>
            <person name="Pitluck S."/>
            <person name="Ovchinnikova G."/>
            <person name="Pati A."/>
            <person name="Ivanova N."/>
            <person name="Mavrommatis K."/>
            <person name="Chen A."/>
            <person name="Palaniappan K."/>
            <person name="Chain P."/>
            <person name="Bristow J."/>
            <person name="Eisen J.A."/>
            <person name="Markowitz V."/>
            <person name="Hugenholtz P."/>
            <person name="Goker M."/>
            <person name="Rohde M."/>
            <person name="Kyrpides N.C."/>
            <person name="Klenk H.P."/>
        </authorList>
    </citation>
    <scope>NUCLEOTIDE SEQUENCE [LARGE SCALE GENOMIC DNA]</scope>
    <source>
        <strain evidence="9">ATCC 700827 / DSM 18053 / CIP 107007 / KCTC 52180 / NS114</strain>
    </source>
</reference>
<dbReference type="SUPFAM" id="SSF54373">
    <property type="entry name" value="FAD-linked reductases, C-terminal domain"/>
    <property type="match status" value="1"/>
</dbReference>
<dbReference type="Pfam" id="PF16901">
    <property type="entry name" value="DAO_C"/>
    <property type="match status" value="1"/>
</dbReference>
<evidence type="ECO:0000313" key="8">
    <source>
        <dbReference type="EMBL" id="ACT93228.1"/>
    </source>
</evidence>
<feature type="domain" description="Alpha-glycerophosphate oxidase C-terminal" evidence="7">
    <location>
        <begin position="401"/>
        <end position="524"/>
    </location>
</feature>
<evidence type="ECO:0000259" key="6">
    <source>
        <dbReference type="Pfam" id="PF01266"/>
    </source>
</evidence>
<dbReference type="PANTHER" id="PTHR11985">
    <property type="entry name" value="GLYCEROL-3-PHOSPHATE DEHYDROGENASE"/>
    <property type="match status" value="1"/>
</dbReference>
<comment type="cofactor">
    <cofactor evidence="1">
        <name>FAD</name>
        <dbReference type="ChEBI" id="CHEBI:57692"/>
    </cofactor>
</comment>
<dbReference type="AlphaFoldDB" id="C6VW96"/>
<evidence type="ECO:0000256" key="4">
    <source>
        <dbReference type="ARBA" id="ARBA00022827"/>
    </source>
</evidence>
<keyword evidence="9" id="KW-1185">Reference proteome</keyword>
<gene>
    <name evidence="8" type="ordered locus">Dfer_2005</name>
</gene>
<keyword evidence="4" id="KW-0274">FAD</keyword>
<dbReference type="PANTHER" id="PTHR11985:SF15">
    <property type="entry name" value="GLYCEROL-3-PHOSPHATE DEHYDROGENASE, MITOCHONDRIAL"/>
    <property type="match status" value="1"/>
</dbReference>
<dbReference type="Gene3D" id="1.10.8.870">
    <property type="entry name" value="Alpha-glycerophosphate oxidase, cap domain"/>
    <property type="match status" value="1"/>
</dbReference>
<proteinExistence type="inferred from homology"/>
<dbReference type="KEGG" id="dfe:Dfer_2005"/>
<dbReference type="SUPFAM" id="SSF51905">
    <property type="entry name" value="FAD/NAD(P)-binding domain"/>
    <property type="match status" value="1"/>
</dbReference>
<dbReference type="GO" id="GO:0004368">
    <property type="term" value="F:glycerol-3-phosphate dehydrogenase (quinone) activity"/>
    <property type="evidence" value="ECO:0007669"/>
    <property type="project" value="InterPro"/>
</dbReference>
<evidence type="ECO:0000256" key="5">
    <source>
        <dbReference type="ARBA" id="ARBA00023002"/>
    </source>
</evidence>
<accession>C6VW96</accession>
<dbReference type="InterPro" id="IPR000447">
    <property type="entry name" value="G3P_DH_FAD-dep"/>
</dbReference>
<dbReference type="InterPro" id="IPR038299">
    <property type="entry name" value="DAO_C_sf"/>
</dbReference>
<dbReference type="PROSITE" id="PS00978">
    <property type="entry name" value="FAD_G3PDH_2"/>
    <property type="match status" value="1"/>
</dbReference>
<dbReference type="InterPro" id="IPR031656">
    <property type="entry name" value="DAO_C"/>
</dbReference>
<dbReference type="Gene3D" id="3.50.50.60">
    <property type="entry name" value="FAD/NAD(P)-binding domain"/>
    <property type="match status" value="1"/>
</dbReference>
<dbReference type="EMBL" id="CP001619">
    <property type="protein sequence ID" value="ACT93228.1"/>
    <property type="molecule type" value="Genomic_DNA"/>
</dbReference>
<dbReference type="Pfam" id="PF01266">
    <property type="entry name" value="DAO"/>
    <property type="match status" value="1"/>
</dbReference>
<keyword evidence="3" id="KW-0285">Flavoprotein</keyword>
<evidence type="ECO:0000256" key="3">
    <source>
        <dbReference type="ARBA" id="ARBA00022630"/>
    </source>
</evidence>
<evidence type="ECO:0000313" key="9">
    <source>
        <dbReference type="Proteomes" id="UP000002011"/>
    </source>
</evidence>
<sequence>MNRTTSLARLQNEMFDIVIIGAGASGAGCALDAVLRGYKVALIDKKDFASETSSRSTKLIHGGVRYLEQAFKKLDFAQLKQVRHGLEERHIVLKNAPHLARPLALMTPVSSWFEGLYFKIGLSLYDTFATNDTLPKSKWLNKKEVLEKIPTLDRQKLHSGVLYYDGQLDDARYCLALAQSASENGAAVANYVQVTGFGKDENGKLNAVNATDALNGDALTIRAKLVINCTGPFSDHVRLMANAALSERLRPSKGVHLSLPYSTLNSEYAMLIPKTSDGRVVFAIPFEGATMIGTTDTECDEIAREPTLNHKEREYLAATLNPYLAKPIDPAQIRAGFGGLRPLLATDPTKSTKSLVRDHEVEIDEQSGLISLLGGKWTTYRLMAKDTLDEADKVLGQSRECKTADYILAGGENYGAGSWQDLNAQFGLAADIARHLVSKYGSRAHQVASLVQEDAQLAERLSPAYPYIRAEVVFTVRNEMVVTPRDFLARRIRLEITDWDETLNSLPVVADLMAHELGWTEAEKTRYADAYASEIGQFMADAR</sequence>
<dbReference type="PRINTS" id="PR01001">
    <property type="entry name" value="FADG3PDH"/>
</dbReference>